<evidence type="ECO:0000313" key="5">
    <source>
        <dbReference type="Proteomes" id="UP001165120"/>
    </source>
</evidence>
<name>A0A9W6T6T2_CANBO</name>
<comment type="caution">
    <text evidence="4">The sequence shown here is derived from an EMBL/GenBank/DDBJ whole genome shotgun (WGS) entry which is preliminary data.</text>
</comment>
<evidence type="ECO:0000256" key="1">
    <source>
        <dbReference type="ARBA" id="ARBA00004123"/>
    </source>
</evidence>
<evidence type="ECO:0000256" key="3">
    <source>
        <dbReference type="ARBA" id="ARBA00023242"/>
    </source>
</evidence>
<reference evidence="4" key="1">
    <citation type="submission" date="2023-04" db="EMBL/GenBank/DDBJ databases">
        <title>Candida boidinii NBRC 10035.</title>
        <authorList>
            <person name="Ichikawa N."/>
            <person name="Sato H."/>
            <person name="Tonouchi N."/>
        </authorList>
    </citation>
    <scope>NUCLEOTIDE SEQUENCE</scope>
    <source>
        <strain evidence="4">NBRC 10035</strain>
    </source>
</reference>
<accession>A0A9W6T6T2</accession>
<comment type="subcellular location">
    <subcellularLocation>
        <location evidence="1">Nucleus</location>
    </subcellularLocation>
</comment>
<dbReference type="GO" id="GO:0030690">
    <property type="term" value="C:Noc1p-Noc2p complex"/>
    <property type="evidence" value="ECO:0007669"/>
    <property type="project" value="TreeGrafter"/>
</dbReference>
<gene>
    <name evidence="4" type="ORF">Cboi02_000606000</name>
</gene>
<dbReference type="EMBL" id="BSXN01003430">
    <property type="protein sequence ID" value="GME79250.1"/>
    <property type="molecule type" value="Genomic_DNA"/>
</dbReference>
<dbReference type="GO" id="GO:0042273">
    <property type="term" value="P:ribosomal large subunit biogenesis"/>
    <property type="evidence" value="ECO:0007669"/>
    <property type="project" value="TreeGrafter"/>
</dbReference>
<sequence>MELAKTWEQNVKSENPSLKSLRNLISAFKSAVNVSSDNTYRYAVTDEKVFNRLMIIVLQLFPRAIQKLTPYKTSHSGVRSLPSNKKVAQIQSILKLHAGSLITLLQDITNTGTAVLVLSSIQELSPYYISARKLIKSLLEAIVTVWSTTKDVETQVASFAFLNNITKEYSKGCLELVLKLTYSTFIKKCRHTNIHTMPMINFQKNSAAELYSIDINLGYQVGFEFIRQLAIHLRSSVNNPTKESYKTIYNWQYCHSLDFWSRVIALNCSPEKEIELKKESPLRQLIYPLVQVTLGAIRLIPTAQFFPLRFYLIKSLIRISQSTGVFIPIFPLLSEILNSTAITKTPKRSTLPAVDFVHTIRVNQAYLGTRVFQEGICEQFIDLAGEFFVLHCKSIAFPELSTPAIIYLRRYIKTSKNAKFNKQISNLVEKLTRNSQFITTKRSSVEFGPNNKIDAINFLKDLDWQKTPLGAYKKRKLRV</sequence>
<dbReference type="GO" id="GO:0005730">
    <property type="term" value="C:nucleolus"/>
    <property type="evidence" value="ECO:0007669"/>
    <property type="project" value="TreeGrafter"/>
</dbReference>
<dbReference type="AlphaFoldDB" id="A0A9W6T6T2"/>
<evidence type="ECO:0000313" key="4">
    <source>
        <dbReference type="EMBL" id="GME79250.1"/>
    </source>
</evidence>
<proteinExistence type="inferred from homology"/>
<keyword evidence="5" id="KW-1185">Reference proteome</keyword>
<dbReference type="Pfam" id="PF03715">
    <property type="entry name" value="Noc2"/>
    <property type="match status" value="1"/>
</dbReference>
<dbReference type="PANTHER" id="PTHR12687">
    <property type="entry name" value="NUCLEOLAR COMPLEX 2 AND RAD4-RELATED"/>
    <property type="match status" value="1"/>
</dbReference>
<dbReference type="PANTHER" id="PTHR12687:SF4">
    <property type="entry name" value="NUCLEOLAR COMPLEX PROTEIN 2 HOMOLOG"/>
    <property type="match status" value="1"/>
</dbReference>
<dbReference type="Proteomes" id="UP001165120">
    <property type="component" value="Unassembled WGS sequence"/>
</dbReference>
<keyword evidence="3" id="KW-0539">Nucleus</keyword>
<organism evidence="4 5">
    <name type="scientific">Candida boidinii</name>
    <name type="common">Yeast</name>
    <dbReference type="NCBI Taxonomy" id="5477"/>
    <lineage>
        <taxon>Eukaryota</taxon>
        <taxon>Fungi</taxon>
        <taxon>Dikarya</taxon>
        <taxon>Ascomycota</taxon>
        <taxon>Saccharomycotina</taxon>
        <taxon>Pichiomycetes</taxon>
        <taxon>Pichiales</taxon>
        <taxon>Pichiaceae</taxon>
        <taxon>Ogataea</taxon>
        <taxon>Ogataea/Candida clade</taxon>
    </lineage>
</organism>
<evidence type="ECO:0000256" key="2">
    <source>
        <dbReference type="ARBA" id="ARBA00005907"/>
    </source>
</evidence>
<dbReference type="GO" id="GO:0030691">
    <property type="term" value="C:Noc2p-Noc3p complex"/>
    <property type="evidence" value="ECO:0007669"/>
    <property type="project" value="TreeGrafter"/>
</dbReference>
<dbReference type="GO" id="GO:0005654">
    <property type="term" value="C:nucleoplasm"/>
    <property type="evidence" value="ECO:0007669"/>
    <property type="project" value="TreeGrafter"/>
</dbReference>
<comment type="similarity">
    <text evidence="2">Belongs to the NOC2 family.</text>
</comment>
<protein>
    <submittedName>
        <fullName evidence="4">Unnamed protein product</fullName>
    </submittedName>
</protein>
<dbReference type="InterPro" id="IPR005343">
    <property type="entry name" value="Noc2"/>
</dbReference>